<reference evidence="2 3" key="1">
    <citation type="submission" date="2017-11" db="EMBL/GenBank/DDBJ databases">
        <title>De-novo sequencing of pomegranate (Punica granatum L.) genome.</title>
        <authorList>
            <person name="Akparov Z."/>
            <person name="Amiraslanov A."/>
            <person name="Hajiyeva S."/>
            <person name="Abbasov M."/>
            <person name="Kaur K."/>
            <person name="Hamwieh A."/>
            <person name="Solovyev V."/>
            <person name="Salamov A."/>
            <person name="Braich B."/>
            <person name="Kosarev P."/>
            <person name="Mahmoud A."/>
            <person name="Hajiyev E."/>
            <person name="Babayeva S."/>
            <person name="Izzatullayeva V."/>
            <person name="Mammadov A."/>
            <person name="Mammadov A."/>
            <person name="Sharifova S."/>
            <person name="Ojaghi J."/>
            <person name="Eynullazada K."/>
            <person name="Bayramov B."/>
            <person name="Abdulazimova A."/>
            <person name="Shahmuradov I."/>
        </authorList>
    </citation>
    <scope>NUCLEOTIDE SEQUENCE [LARGE SCALE GENOMIC DNA]</scope>
    <source>
        <strain evidence="3">cv. AG2017</strain>
        <tissue evidence="2">Leaf</tissue>
    </source>
</reference>
<comment type="caution">
    <text evidence="2">The sequence shown here is derived from an EMBL/GenBank/DDBJ whole genome shotgun (WGS) entry which is preliminary data.</text>
</comment>
<dbReference type="Proteomes" id="UP000233551">
    <property type="component" value="Unassembled WGS sequence"/>
</dbReference>
<protein>
    <submittedName>
        <fullName evidence="2">Uncharacterized protein</fullName>
    </submittedName>
</protein>
<evidence type="ECO:0000313" key="3">
    <source>
        <dbReference type="Proteomes" id="UP000233551"/>
    </source>
</evidence>
<feature type="region of interest" description="Disordered" evidence="1">
    <location>
        <begin position="34"/>
        <end position="115"/>
    </location>
</feature>
<feature type="compositionally biased region" description="Low complexity" evidence="1">
    <location>
        <begin position="84"/>
        <end position="95"/>
    </location>
</feature>
<dbReference type="EMBL" id="PGOL01000542">
    <property type="protein sequence ID" value="PKI68768.1"/>
    <property type="molecule type" value="Genomic_DNA"/>
</dbReference>
<name>A0A2I0KJU7_PUNGR</name>
<proteinExistence type="predicted"/>
<evidence type="ECO:0000256" key="1">
    <source>
        <dbReference type="SAM" id="MobiDB-lite"/>
    </source>
</evidence>
<sequence>MMRSSCNGGAQTDIGIHPTSGNDRAQLVYQSGWSDRGGFEQAGQDLNWLRTKTPRPQPFMNHPPRPATRPIEIDFFGPPGMLRQQQSQPSTSGGPVENESGSCDAAAQRDRKGKAIMRADDPPRVRLVLFREKCKIYTCIVPKM</sequence>
<organism evidence="2 3">
    <name type="scientific">Punica granatum</name>
    <name type="common">Pomegranate</name>
    <dbReference type="NCBI Taxonomy" id="22663"/>
    <lineage>
        <taxon>Eukaryota</taxon>
        <taxon>Viridiplantae</taxon>
        <taxon>Streptophyta</taxon>
        <taxon>Embryophyta</taxon>
        <taxon>Tracheophyta</taxon>
        <taxon>Spermatophyta</taxon>
        <taxon>Magnoliopsida</taxon>
        <taxon>eudicotyledons</taxon>
        <taxon>Gunneridae</taxon>
        <taxon>Pentapetalae</taxon>
        <taxon>rosids</taxon>
        <taxon>malvids</taxon>
        <taxon>Myrtales</taxon>
        <taxon>Lythraceae</taxon>
        <taxon>Punica</taxon>
    </lineage>
</organism>
<dbReference type="AlphaFoldDB" id="A0A2I0KJU7"/>
<evidence type="ECO:0000313" key="2">
    <source>
        <dbReference type="EMBL" id="PKI68768.1"/>
    </source>
</evidence>
<feature type="compositionally biased region" description="Pro residues" evidence="1">
    <location>
        <begin position="55"/>
        <end position="67"/>
    </location>
</feature>
<feature type="region of interest" description="Disordered" evidence="1">
    <location>
        <begin position="1"/>
        <end position="22"/>
    </location>
</feature>
<accession>A0A2I0KJU7</accession>
<gene>
    <name evidence="2" type="ORF">CRG98_010825</name>
</gene>
<keyword evidence="3" id="KW-1185">Reference proteome</keyword>
<feature type="compositionally biased region" description="Polar residues" evidence="1">
    <location>
        <begin position="1"/>
        <end position="10"/>
    </location>
</feature>